<protein>
    <submittedName>
        <fullName evidence="1">Uncharacterized protein</fullName>
    </submittedName>
</protein>
<evidence type="ECO:0000313" key="1">
    <source>
        <dbReference type="EMBL" id="RGI81247.1"/>
    </source>
</evidence>
<evidence type="ECO:0000313" key="4">
    <source>
        <dbReference type="Proteomes" id="UP000283700"/>
    </source>
</evidence>
<dbReference type="Proteomes" id="UP000262524">
    <property type="component" value="Unassembled WGS sequence"/>
</dbReference>
<dbReference type="RefSeq" id="WP_117983413.1">
    <property type="nucleotide sequence ID" value="NZ_QRQO01000006.1"/>
</dbReference>
<gene>
    <name evidence="2" type="ORF">DWZ29_03475</name>
    <name evidence="1" type="ORF">DXD91_12960</name>
</gene>
<dbReference type="EMBL" id="QRQO01000006">
    <property type="protein sequence ID" value="RHN16178.1"/>
    <property type="molecule type" value="Genomic_DNA"/>
</dbReference>
<dbReference type="Proteomes" id="UP000283700">
    <property type="component" value="Unassembled WGS sequence"/>
</dbReference>
<proteinExistence type="predicted"/>
<name>A0A374NC24_9FIRM</name>
<accession>A0A374NC24</accession>
<dbReference type="EMBL" id="QSOE01000115">
    <property type="protein sequence ID" value="RGI81247.1"/>
    <property type="molecule type" value="Genomic_DNA"/>
</dbReference>
<reference evidence="3 4" key="1">
    <citation type="submission" date="2018-08" db="EMBL/GenBank/DDBJ databases">
        <title>A genome reference for cultivated species of the human gut microbiota.</title>
        <authorList>
            <person name="Zou Y."/>
            <person name="Xue W."/>
            <person name="Luo G."/>
        </authorList>
    </citation>
    <scope>NUCLEOTIDE SEQUENCE [LARGE SCALE GENOMIC DNA]</scope>
    <source>
        <strain evidence="2 4">AF31-17AC</strain>
        <strain evidence="1 3">TM10-1AC</strain>
    </source>
</reference>
<dbReference type="AlphaFoldDB" id="A0A374NC24"/>
<evidence type="ECO:0000313" key="2">
    <source>
        <dbReference type="EMBL" id="RHN16178.1"/>
    </source>
</evidence>
<organism evidence="1 3">
    <name type="scientific">Anaerobutyricum hallii</name>
    <dbReference type="NCBI Taxonomy" id="39488"/>
    <lineage>
        <taxon>Bacteria</taxon>
        <taxon>Bacillati</taxon>
        <taxon>Bacillota</taxon>
        <taxon>Clostridia</taxon>
        <taxon>Lachnospirales</taxon>
        <taxon>Lachnospiraceae</taxon>
        <taxon>Anaerobutyricum</taxon>
    </lineage>
</organism>
<evidence type="ECO:0000313" key="3">
    <source>
        <dbReference type="Proteomes" id="UP000262524"/>
    </source>
</evidence>
<sequence length="171" mass="19711">MKIRIYHELNGTVRITKVVEQGPEKGKESSMFHNLKPGSMAEVEIDAVLQHQTCMKESKSETKEKDDSCNLQKFLQVYAPDMPYITVKKTASKMKISVEDAEKIIAKCKEKGLLEKVYIARCPECGSLIKMDKDRLKLFSIEDCYVCEKNITWEDEDIVPVYVLLEKRRSN</sequence>
<comment type="caution">
    <text evidence="1">The sequence shown here is derived from an EMBL/GenBank/DDBJ whole genome shotgun (WGS) entry which is preliminary data.</text>
</comment>